<evidence type="ECO:0000313" key="3">
    <source>
        <dbReference type="EMBL" id="KAK6540836.1"/>
    </source>
</evidence>
<gene>
    <name evidence="3" type="ORF">TWF694_008223</name>
</gene>
<comment type="caution">
    <text evidence="3">The sequence shown here is derived from an EMBL/GenBank/DDBJ whole genome shotgun (WGS) entry which is preliminary data.</text>
</comment>
<feature type="chain" id="PRO_5043799283" description="Beta-glucuronidase C-terminal domain-containing protein" evidence="1">
    <location>
        <begin position="24"/>
        <end position="727"/>
    </location>
</feature>
<evidence type="ECO:0000256" key="1">
    <source>
        <dbReference type="SAM" id="SignalP"/>
    </source>
</evidence>
<reference evidence="3 4" key="1">
    <citation type="submission" date="2019-10" db="EMBL/GenBank/DDBJ databases">
        <authorList>
            <person name="Palmer J.M."/>
        </authorList>
    </citation>
    <scope>NUCLEOTIDE SEQUENCE [LARGE SCALE GENOMIC DNA]</scope>
    <source>
        <strain evidence="3 4">TWF694</strain>
    </source>
</reference>
<evidence type="ECO:0000313" key="4">
    <source>
        <dbReference type="Proteomes" id="UP001365542"/>
    </source>
</evidence>
<protein>
    <recommendedName>
        <fullName evidence="2">Beta-glucuronidase C-terminal domain-containing protein</fullName>
    </recommendedName>
</protein>
<dbReference type="InterPro" id="IPR052974">
    <property type="entry name" value="GH79_Enzymes"/>
</dbReference>
<name>A0AAV9XGP6_9PEZI</name>
<evidence type="ECO:0000259" key="2">
    <source>
        <dbReference type="Pfam" id="PF16862"/>
    </source>
</evidence>
<accession>A0AAV9XGP6</accession>
<keyword evidence="1" id="KW-0732">Signal</keyword>
<dbReference type="PANTHER" id="PTHR36183:SF2">
    <property type="entry name" value="BETA-GLUCURONIDASE C-TERMINAL DOMAIN-CONTAINING PROTEIN"/>
    <property type="match status" value="1"/>
</dbReference>
<dbReference type="Pfam" id="PF16862">
    <property type="entry name" value="Glyco_hydro_79C"/>
    <property type="match status" value="1"/>
</dbReference>
<proteinExistence type="predicted"/>
<dbReference type="InterPro" id="IPR017853">
    <property type="entry name" value="GH"/>
</dbReference>
<dbReference type="EMBL" id="JAVHJO010000004">
    <property type="protein sequence ID" value="KAK6540836.1"/>
    <property type="molecule type" value="Genomic_DNA"/>
</dbReference>
<organism evidence="3 4">
    <name type="scientific">Orbilia ellipsospora</name>
    <dbReference type="NCBI Taxonomy" id="2528407"/>
    <lineage>
        <taxon>Eukaryota</taxon>
        <taxon>Fungi</taxon>
        <taxon>Dikarya</taxon>
        <taxon>Ascomycota</taxon>
        <taxon>Pezizomycotina</taxon>
        <taxon>Orbiliomycetes</taxon>
        <taxon>Orbiliales</taxon>
        <taxon>Orbiliaceae</taxon>
        <taxon>Orbilia</taxon>
    </lineage>
</organism>
<feature type="domain" description="Beta-glucuronidase C-terminal" evidence="2">
    <location>
        <begin position="606"/>
        <end position="720"/>
    </location>
</feature>
<feature type="signal peptide" evidence="1">
    <location>
        <begin position="1"/>
        <end position="23"/>
    </location>
</feature>
<dbReference type="InterPro" id="IPR031728">
    <property type="entry name" value="GlcAase_C"/>
</dbReference>
<dbReference type="SUPFAM" id="SSF51445">
    <property type="entry name" value="(Trans)glycosidases"/>
    <property type="match status" value="1"/>
</dbReference>
<dbReference type="Proteomes" id="UP001365542">
    <property type="component" value="Unassembled WGS sequence"/>
</dbReference>
<keyword evidence="4" id="KW-1185">Reference proteome</keyword>
<dbReference type="AlphaFoldDB" id="A0AAV9XGP6"/>
<sequence length="727" mass="78268">MRISFVSTGALISFTCFIVESWGQLGTFTAVNALPTLGAATAPSVDRSFVSYSIELSAITGFTSNQFLTNLFNIWASRTGALPALRVGGSGVDKSYYDPTQTVATRSVYGPNITTSYFFGPSFITNIASYFQDIGITFGLNLGDPTANWNNTVQFAVAVYQNLPQLHLFEIGNEPDLYVTNSFRSEPWYGVYYAPQWMQVAKLIVAAISPNVQFQGSVYSGPTNRDFNVRTLIGLGANNTMFKLPVYSEHFYSQSFCSARAATRVNNLINHNIIVSQLQVFPQEISAVNADNSEFIFGEANTVTCGGAPGISDTFGAALWLVDWGLTSASLDVRRVHIHSTLNTDYSMLIPKMYQGLQPGVRPMVYGMYFLAEALALPELGSDTTFMVTPISLSPNLGDISAYGLYSNRVQKPILASLSTTITQSSTTTSSSTQTLSTTVPVTKTSVVTTKINMVTKISTSSVSKSTKTITKTVTSHTVRTSHSVKTIKKTITSRKVSTFTTTGTKNKKKTSWKTSKTVTKITTSTSRSTVTLKTTSTIKSLSVSKSTSTKTIYSTLTKPTTSTSTYTTKITSSSISTSLTSFPVTFTSTTTYTTVLTPTQAPDGNYLARAIVLNLSPYNTSDPTVLNCRSCSQASPLGWGTVKSRLNTTVSLSGFQPFHTLKLLRLQAEGLNAKSGVNVSGLTLSDDDGTVVTPVTAESVIVNAFGVANFSILATEGVLLVDETIL</sequence>
<dbReference type="Gene3D" id="3.20.20.80">
    <property type="entry name" value="Glycosidases"/>
    <property type="match status" value="1"/>
</dbReference>
<dbReference type="PANTHER" id="PTHR36183">
    <property type="entry name" value="BETA-GLUCURONIDASE"/>
    <property type="match status" value="1"/>
</dbReference>